<dbReference type="GO" id="GO:0005886">
    <property type="term" value="C:plasma membrane"/>
    <property type="evidence" value="ECO:0007669"/>
    <property type="project" value="TreeGrafter"/>
</dbReference>
<reference evidence="9" key="2">
    <citation type="submission" date="2020-09" db="EMBL/GenBank/DDBJ databases">
        <authorList>
            <person name="Sun Q."/>
            <person name="Zhou Y."/>
        </authorList>
    </citation>
    <scope>NUCLEOTIDE SEQUENCE</scope>
    <source>
        <strain evidence="9">CGMCC 1.15958</strain>
    </source>
</reference>
<keyword evidence="7" id="KW-0812">Transmembrane</keyword>
<dbReference type="PANTHER" id="PTHR30176:SF3">
    <property type="entry name" value="FERREDOXIN-TYPE PROTEIN NAPH"/>
    <property type="match status" value="1"/>
</dbReference>
<evidence type="ECO:0000313" key="9">
    <source>
        <dbReference type="EMBL" id="GGD58893.1"/>
    </source>
</evidence>
<dbReference type="InterPro" id="IPR014116">
    <property type="entry name" value="Cyt_c_oxidase_cbb3_FixG"/>
</dbReference>
<keyword evidence="3" id="KW-0479">Metal-binding</keyword>
<dbReference type="Gene3D" id="3.30.70.20">
    <property type="match status" value="1"/>
</dbReference>
<dbReference type="SUPFAM" id="SSF54862">
    <property type="entry name" value="4Fe-4S ferredoxins"/>
    <property type="match status" value="1"/>
</dbReference>
<evidence type="ECO:0000259" key="8">
    <source>
        <dbReference type="PROSITE" id="PS51379"/>
    </source>
</evidence>
<keyword evidence="10" id="KW-1185">Reference proteome</keyword>
<keyword evidence="4" id="KW-0249">Electron transport</keyword>
<reference evidence="9" key="1">
    <citation type="journal article" date="2014" name="Int. J. Syst. Evol. Microbiol.">
        <title>Complete genome sequence of Corynebacterium casei LMG S-19264T (=DSM 44701T), isolated from a smear-ripened cheese.</title>
        <authorList>
            <consortium name="US DOE Joint Genome Institute (JGI-PGF)"/>
            <person name="Walter F."/>
            <person name="Albersmeier A."/>
            <person name="Kalinowski J."/>
            <person name="Ruckert C."/>
        </authorList>
    </citation>
    <scope>NUCLEOTIDE SEQUENCE</scope>
    <source>
        <strain evidence="9">CGMCC 1.15958</strain>
    </source>
</reference>
<dbReference type="EMBL" id="BMKK01000004">
    <property type="protein sequence ID" value="GGD58893.1"/>
    <property type="molecule type" value="Genomic_DNA"/>
</dbReference>
<dbReference type="InterPro" id="IPR017900">
    <property type="entry name" value="4Fe4S_Fe_S_CS"/>
</dbReference>
<feature type="transmembrane region" description="Helical" evidence="7">
    <location>
        <begin position="166"/>
        <end position="186"/>
    </location>
</feature>
<keyword evidence="2" id="KW-0004">4Fe-4S</keyword>
<keyword evidence="5" id="KW-0408">Iron</keyword>
<protein>
    <submittedName>
        <fullName evidence="9">Cytochrome c oxidase accessory protein CcoG</fullName>
    </submittedName>
</protein>
<organism evidence="9 10">
    <name type="scientific">Emticicia aquatilis</name>
    <dbReference type="NCBI Taxonomy" id="1537369"/>
    <lineage>
        <taxon>Bacteria</taxon>
        <taxon>Pseudomonadati</taxon>
        <taxon>Bacteroidota</taxon>
        <taxon>Cytophagia</taxon>
        <taxon>Cytophagales</taxon>
        <taxon>Leadbetterellaceae</taxon>
        <taxon>Emticicia</taxon>
    </lineage>
</organism>
<keyword evidence="6" id="KW-0411">Iron-sulfur</keyword>
<evidence type="ECO:0000256" key="7">
    <source>
        <dbReference type="SAM" id="Phobius"/>
    </source>
</evidence>
<evidence type="ECO:0000256" key="5">
    <source>
        <dbReference type="ARBA" id="ARBA00023004"/>
    </source>
</evidence>
<comment type="caution">
    <text evidence="9">The sequence shown here is derived from an EMBL/GenBank/DDBJ whole genome shotgun (WGS) entry which is preliminary data.</text>
</comment>
<evidence type="ECO:0000256" key="6">
    <source>
        <dbReference type="ARBA" id="ARBA00023014"/>
    </source>
</evidence>
<dbReference type="AlphaFoldDB" id="A0A916YSJ8"/>
<evidence type="ECO:0000256" key="3">
    <source>
        <dbReference type="ARBA" id="ARBA00022723"/>
    </source>
</evidence>
<keyword evidence="7" id="KW-0472">Membrane</keyword>
<keyword evidence="7" id="KW-1133">Transmembrane helix</keyword>
<sequence length="474" mass="53964">MNTTAPNISDFYDEEYRDTIATVDKNGKRIWLHPKKPKGSFHNKRIIATIVFLTIFFSVPFIKINGQPLLMMNIFDRKFVIFGQAFFPQDFVLFGLGMITFFVFIILFTVVYGRFWCGWACPQTVFLEMIFRKIEYWIEGDARQQQKLDSSPWTAEKIRKKTLKHFIYILFSVIIAHFTMAYIIGIEETISIVTVSPAKHWSGFIGIIVFTGLFYFVFTRLREQVCIAICPYGRLQGVLMGRSTMAIMYDFVRGEPRGKLTKSPEKVNGVKHGDCIDCALCVQVCPTGIDIRNGTQLECVNCTACIDACDEVMIKIDKPTGLIKYASQESIEKRTPFKMSIRAYAYSVVLLLLIGVEAYLLLSRTMVETTIMRVPGQMYQEQPNGIISNLYNVQFINKTSEPIQLTLKVAENKGVIRIQGGKLNVPMQGRADAVFFLDMPKNKVTDIKTPLKIEVYNGNTLVETVKTNFLGPAE</sequence>
<evidence type="ECO:0000256" key="1">
    <source>
        <dbReference type="ARBA" id="ARBA00022448"/>
    </source>
</evidence>
<feature type="transmembrane region" description="Helical" evidence="7">
    <location>
        <begin position="45"/>
        <end position="62"/>
    </location>
</feature>
<dbReference type="RefSeq" id="WP_188766288.1">
    <property type="nucleotide sequence ID" value="NZ_BMKK01000004.1"/>
</dbReference>
<dbReference type="InterPro" id="IPR013783">
    <property type="entry name" value="Ig-like_fold"/>
</dbReference>
<dbReference type="PANTHER" id="PTHR30176">
    <property type="entry name" value="FERREDOXIN-TYPE PROTEIN NAPH"/>
    <property type="match status" value="1"/>
</dbReference>
<dbReference type="PROSITE" id="PS00198">
    <property type="entry name" value="4FE4S_FER_1"/>
    <property type="match status" value="1"/>
</dbReference>
<evidence type="ECO:0000256" key="2">
    <source>
        <dbReference type="ARBA" id="ARBA00022485"/>
    </source>
</evidence>
<dbReference type="GO" id="GO:0046872">
    <property type="term" value="F:metal ion binding"/>
    <property type="evidence" value="ECO:0007669"/>
    <property type="project" value="UniProtKB-KW"/>
</dbReference>
<evidence type="ECO:0000256" key="4">
    <source>
        <dbReference type="ARBA" id="ARBA00022982"/>
    </source>
</evidence>
<dbReference type="PROSITE" id="PS51379">
    <property type="entry name" value="4FE4S_FER_2"/>
    <property type="match status" value="1"/>
</dbReference>
<name>A0A916YSJ8_9BACT</name>
<dbReference type="NCBIfam" id="TIGR02745">
    <property type="entry name" value="ccoG_rdxA_fixG"/>
    <property type="match status" value="1"/>
</dbReference>
<feature type="domain" description="4Fe-4S ferredoxin-type" evidence="8">
    <location>
        <begin position="265"/>
        <end position="294"/>
    </location>
</feature>
<accession>A0A916YSJ8</accession>
<evidence type="ECO:0000313" key="10">
    <source>
        <dbReference type="Proteomes" id="UP000609064"/>
    </source>
</evidence>
<feature type="transmembrane region" description="Helical" evidence="7">
    <location>
        <begin position="198"/>
        <end position="218"/>
    </location>
</feature>
<dbReference type="Pfam" id="PF12801">
    <property type="entry name" value="Fer4_5"/>
    <property type="match status" value="1"/>
</dbReference>
<dbReference type="Gene3D" id="2.60.40.10">
    <property type="entry name" value="Immunoglobulins"/>
    <property type="match status" value="1"/>
</dbReference>
<dbReference type="Pfam" id="PF13746">
    <property type="entry name" value="Fer4_18"/>
    <property type="match status" value="1"/>
</dbReference>
<feature type="transmembrane region" description="Helical" evidence="7">
    <location>
        <begin position="91"/>
        <end position="112"/>
    </location>
</feature>
<dbReference type="GO" id="GO:0051539">
    <property type="term" value="F:4 iron, 4 sulfur cluster binding"/>
    <property type="evidence" value="ECO:0007669"/>
    <property type="project" value="UniProtKB-KW"/>
</dbReference>
<dbReference type="InterPro" id="IPR017896">
    <property type="entry name" value="4Fe4S_Fe-S-bd"/>
</dbReference>
<dbReference type="InterPro" id="IPR032879">
    <property type="entry name" value="FixG_C"/>
</dbReference>
<dbReference type="Pfam" id="PF11614">
    <property type="entry name" value="FixG_C"/>
    <property type="match status" value="1"/>
</dbReference>
<feature type="transmembrane region" description="Helical" evidence="7">
    <location>
        <begin position="343"/>
        <end position="362"/>
    </location>
</feature>
<gene>
    <name evidence="9" type="primary">ccoG</name>
    <name evidence="9" type="ORF">GCM10011514_23600</name>
</gene>
<dbReference type="InterPro" id="IPR051684">
    <property type="entry name" value="Electron_Trans/Redox"/>
</dbReference>
<keyword evidence="1" id="KW-0813">Transport</keyword>
<dbReference type="Proteomes" id="UP000609064">
    <property type="component" value="Unassembled WGS sequence"/>
</dbReference>
<proteinExistence type="predicted"/>